<name>A0ABQ6IKS0_9MICO</name>
<proteinExistence type="predicted"/>
<feature type="region of interest" description="Disordered" evidence="1">
    <location>
        <begin position="160"/>
        <end position="184"/>
    </location>
</feature>
<evidence type="ECO:0000256" key="1">
    <source>
        <dbReference type="SAM" id="MobiDB-lite"/>
    </source>
</evidence>
<dbReference type="EMBL" id="BSUN01000001">
    <property type="protein sequence ID" value="GMA37753.1"/>
    <property type="molecule type" value="Genomic_DNA"/>
</dbReference>
<evidence type="ECO:0000313" key="3">
    <source>
        <dbReference type="Proteomes" id="UP001157125"/>
    </source>
</evidence>
<reference evidence="3" key="1">
    <citation type="journal article" date="2019" name="Int. J. Syst. Evol. Microbiol.">
        <title>The Global Catalogue of Microorganisms (GCM) 10K type strain sequencing project: providing services to taxonomists for standard genome sequencing and annotation.</title>
        <authorList>
            <consortium name="The Broad Institute Genomics Platform"/>
            <consortium name="The Broad Institute Genome Sequencing Center for Infectious Disease"/>
            <person name="Wu L."/>
            <person name="Ma J."/>
        </authorList>
    </citation>
    <scope>NUCLEOTIDE SEQUENCE [LARGE SCALE GENOMIC DNA]</scope>
    <source>
        <strain evidence="3">NBRC 112299</strain>
    </source>
</reference>
<dbReference type="Proteomes" id="UP001157125">
    <property type="component" value="Unassembled WGS sequence"/>
</dbReference>
<comment type="caution">
    <text evidence="2">The sequence shown here is derived from an EMBL/GenBank/DDBJ whole genome shotgun (WGS) entry which is preliminary data.</text>
</comment>
<evidence type="ECO:0000313" key="2">
    <source>
        <dbReference type="EMBL" id="GMA37753.1"/>
    </source>
</evidence>
<feature type="compositionally biased region" description="Low complexity" evidence="1">
    <location>
        <begin position="173"/>
        <end position="184"/>
    </location>
</feature>
<accession>A0ABQ6IKS0</accession>
<organism evidence="2 3">
    <name type="scientific">Demequina litorisediminis</name>
    <dbReference type="NCBI Taxonomy" id="1849022"/>
    <lineage>
        <taxon>Bacteria</taxon>
        <taxon>Bacillati</taxon>
        <taxon>Actinomycetota</taxon>
        <taxon>Actinomycetes</taxon>
        <taxon>Micrococcales</taxon>
        <taxon>Demequinaceae</taxon>
        <taxon>Demequina</taxon>
    </lineage>
</organism>
<sequence>MGSGVAEADVAVASVSADVTSGVTVASSVSPTTLAISLALTSGSGDVEASAEAEGSAEAEADALGSGVADVDVVGLGSPVISTGRNWSLRRLRNKVHRRLVGVAGQRHHNVVALRGDLRLGDTRGIDTATNDLDGLVKVRLVDLLGRPSSSTGARMIWRPPARSRASPGVHEVTPVAAPTARPP</sequence>
<protein>
    <submittedName>
        <fullName evidence="2">Uncharacterized protein</fullName>
    </submittedName>
</protein>
<gene>
    <name evidence="2" type="ORF">GCM10025876_39570</name>
</gene>
<keyword evidence="3" id="KW-1185">Reference proteome</keyword>